<protein>
    <submittedName>
        <fullName evidence="2">Uncharacterized protein</fullName>
    </submittedName>
</protein>
<name>A0AA39TBW5_9AGAR</name>
<sequence length="200" mass="23112">MSSPRIQPRRNTSKSSTSTSIHTPWQINSVKKRKQTMHPSLADFNDYLDEYALRTPSTASGVMTSANYLRLRLHLQRVASSGIDFFVDPDLQDRYFTYSLDVDALLYKGTRVASQDEIPYILSRFISKKREPPRALHTRIQRKYSFIPYEVVVEFSRRLSRPAGGGVRITKKKKRNSLKLAQSLKDSEKENCPLSRNRRS</sequence>
<evidence type="ECO:0000256" key="1">
    <source>
        <dbReference type="SAM" id="MobiDB-lite"/>
    </source>
</evidence>
<proteinExistence type="predicted"/>
<comment type="caution">
    <text evidence="2">The sequence shown here is derived from an EMBL/GenBank/DDBJ whole genome shotgun (WGS) entry which is preliminary data.</text>
</comment>
<accession>A0AA39TBW5</accession>
<dbReference type="AlphaFoldDB" id="A0AA39TBW5"/>
<dbReference type="EMBL" id="JAUEPR010000013">
    <property type="protein sequence ID" value="KAK0478916.1"/>
    <property type="molecule type" value="Genomic_DNA"/>
</dbReference>
<reference evidence="2" key="1">
    <citation type="submission" date="2023-06" db="EMBL/GenBank/DDBJ databases">
        <authorList>
            <consortium name="Lawrence Berkeley National Laboratory"/>
            <person name="Ahrendt S."/>
            <person name="Sahu N."/>
            <person name="Indic B."/>
            <person name="Wong-Bajracharya J."/>
            <person name="Merenyi Z."/>
            <person name="Ke H.-M."/>
            <person name="Monk M."/>
            <person name="Kocsube S."/>
            <person name="Drula E."/>
            <person name="Lipzen A."/>
            <person name="Balint B."/>
            <person name="Henrissat B."/>
            <person name="Andreopoulos B."/>
            <person name="Martin F.M."/>
            <person name="Harder C.B."/>
            <person name="Rigling D."/>
            <person name="Ford K.L."/>
            <person name="Foster G.D."/>
            <person name="Pangilinan J."/>
            <person name="Papanicolaou A."/>
            <person name="Barry K."/>
            <person name="LaButti K."/>
            <person name="Viragh M."/>
            <person name="Koriabine M."/>
            <person name="Yan M."/>
            <person name="Riley R."/>
            <person name="Champramary S."/>
            <person name="Plett K.L."/>
            <person name="Tsai I.J."/>
            <person name="Slot J."/>
            <person name="Sipos G."/>
            <person name="Plett J."/>
            <person name="Nagy L.G."/>
            <person name="Grigoriev I.V."/>
        </authorList>
    </citation>
    <scope>NUCLEOTIDE SEQUENCE</scope>
    <source>
        <strain evidence="2">ICMP 16352</strain>
    </source>
</reference>
<dbReference type="Proteomes" id="UP001175227">
    <property type="component" value="Unassembled WGS sequence"/>
</dbReference>
<organism evidence="2 3">
    <name type="scientific">Armillaria novae-zelandiae</name>
    <dbReference type="NCBI Taxonomy" id="153914"/>
    <lineage>
        <taxon>Eukaryota</taxon>
        <taxon>Fungi</taxon>
        <taxon>Dikarya</taxon>
        <taxon>Basidiomycota</taxon>
        <taxon>Agaricomycotina</taxon>
        <taxon>Agaricomycetes</taxon>
        <taxon>Agaricomycetidae</taxon>
        <taxon>Agaricales</taxon>
        <taxon>Marasmiineae</taxon>
        <taxon>Physalacriaceae</taxon>
        <taxon>Armillaria</taxon>
    </lineage>
</organism>
<feature type="region of interest" description="Disordered" evidence="1">
    <location>
        <begin position="1"/>
        <end position="24"/>
    </location>
</feature>
<evidence type="ECO:0000313" key="3">
    <source>
        <dbReference type="Proteomes" id="UP001175227"/>
    </source>
</evidence>
<gene>
    <name evidence="2" type="ORF">IW261DRAFT_1628469</name>
</gene>
<feature type="region of interest" description="Disordered" evidence="1">
    <location>
        <begin position="163"/>
        <end position="200"/>
    </location>
</feature>
<keyword evidence="3" id="KW-1185">Reference proteome</keyword>
<evidence type="ECO:0000313" key="2">
    <source>
        <dbReference type="EMBL" id="KAK0478916.1"/>
    </source>
</evidence>